<protein>
    <submittedName>
        <fullName evidence="2">Uncharacterized protein</fullName>
    </submittedName>
</protein>
<proteinExistence type="predicted"/>
<evidence type="ECO:0000256" key="1">
    <source>
        <dbReference type="SAM" id="MobiDB-lite"/>
    </source>
</evidence>
<sequence>MGTHEKGSGSSRHNSLGSRPIRDHRAPDRRHKKESGVSTVDLIKLIGGLEEQTTKITAKLNEAKKHIKGQGAEK</sequence>
<organism evidence="2">
    <name type="scientific">uncultured organism MedDCM-OCT-S11-C29</name>
    <dbReference type="NCBI Taxonomy" id="743658"/>
    <lineage>
        <taxon>unclassified sequences</taxon>
        <taxon>environmental samples</taxon>
    </lineage>
</organism>
<feature type="region of interest" description="Disordered" evidence="1">
    <location>
        <begin position="1"/>
        <end position="38"/>
    </location>
</feature>
<accession>D6PLC3</accession>
<reference evidence="2" key="1">
    <citation type="journal article" date="2010" name="ISME J.">
        <title>Metagenome of the Mediterranean deep chlorophyll maximum studied by direct and fosmid library 454 pyrosequencing.</title>
        <authorList>
            <person name="Ghai R."/>
            <person name="Martin-Cuadrado A.B."/>
            <person name="Molto A.G."/>
            <person name="Heredia I.G."/>
            <person name="Cabrera R."/>
            <person name="Martin J."/>
            <person name="Verdu M."/>
            <person name="Deschamps P."/>
            <person name="Moreira D."/>
            <person name="Lopez-Garcia P."/>
            <person name="Mira A."/>
            <person name="Rodriguez-Valera F."/>
        </authorList>
    </citation>
    <scope>NUCLEOTIDE SEQUENCE</scope>
</reference>
<dbReference type="AlphaFoldDB" id="D6PLC3"/>
<feature type="compositionally biased region" description="Polar residues" evidence="1">
    <location>
        <begin position="8"/>
        <end position="17"/>
    </location>
</feature>
<evidence type="ECO:0000313" key="2">
    <source>
        <dbReference type="EMBL" id="ADD96524.1"/>
    </source>
</evidence>
<dbReference type="EMBL" id="GU943145">
    <property type="protein sequence ID" value="ADD96524.1"/>
    <property type="molecule type" value="Genomic_DNA"/>
</dbReference>
<name>D6PLC3_9ZZZZ</name>